<proteinExistence type="predicted"/>
<dbReference type="EMBL" id="JAIQCV010000005">
    <property type="protein sequence ID" value="KAH1096600.1"/>
    <property type="molecule type" value="Genomic_DNA"/>
</dbReference>
<evidence type="ECO:0000313" key="2">
    <source>
        <dbReference type="EMBL" id="KAH1096600.1"/>
    </source>
</evidence>
<evidence type="ECO:0000256" key="1">
    <source>
        <dbReference type="SAM" id="Coils"/>
    </source>
</evidence>
<reference evidence="2 3" key="1">
    <citation type="journal article" date="2021" name="Plant Biotechnol. J.">
        <title>Multi-omics assisted identification of the key and species-specific regulatory components of drought-tolerant mechanisms in Gossypium stocksii.</title>
        <authorList>
            <person name="Yu D."/>
            <person name="Ke L."/>
            <person name="Zhang D."/>
            <person name="Wu Y."/>
            <person name="Sun Y."/>
            <person name="Mei J."/>
            <person name="Sun J."/>
            <person name="Sun Y."/>
        </authorList>
    </citation>
    <scope>NUCLEOTIDE SEQUENCE [LARGE SCALE GENOMIC DNA]</scope>
    <source>
        <strain evidence="3">cv. E1</strain>
        <tissue evidence="2">Leaf</tissue>
    </source>
</reference>
<sequence>MIIGRGPEPLNHSVAIRAHLDRKWPMLEIVVEDPLHLFPSSGGFHGTIRDWSKLFSRRLSMFSLLVAIMSRNPLTRIGSRACPIVVLPSVAGVALGILAKFVNLVNLHFPLLTFFVYVGSTDLVPALRLVCDQVAQNVSPLQATKDKVEGIVKSFKKDKKRVGVDTKKRSSTLKGQVKSLTKEVQALKELKNKKEIEIKNHQLGEKVKELEDKNKLLAS</sequence>
<gene>
    <name evidence="2" type="ORF">J1N35_013521</name>
</gene>
<organism evidence="2 3">
    <name type="scientific">Gossypium stocksii</name>
    <dbReference type="NCBI Taxonomy" id="47602"/>
    <lineage>
        <taxon>Eukaryota</taxon>
        <taxon>Viridiplantae</taxon>
        <taxon>Streptophyta</taxon>
        <taxon>Embryophyta</taxon>
        <taxon>Tracheophyta</taxon>
        <taxon>Spermatophyta</taxon>
        <taxon>Magnoliopsida</taxon>
        <taxon>eudicotyledons</taxon>
        <taxon>Gunneridae</taxon>
        <taxon>Pentapetalae</taxon>
        <taxon>rosids</taxon>
        <taxon>malvids</taxon>
        <taxon>Malvales</taxon>
        <taxon>Malvaceae</taxon>
        <taxon>Malvoideae</taxon>
        <taxon>Gossypium</taxon>
    </lineage>
</organism>
<keyword evidence="1" id="KW-0175">Coiled coil</keyword>
<dbReference type="Proteomes" id="UP000828251">
    <property type="component" value="Unassembled WGS sequence"/>
</dbReference>
<dbReference type="OrthoDB" id="10509674at2759"/>
<keyword evidence="3" id="KW-1185">Reference proteome</keyword>
<dbReference type="AlphaFoldDB" id="A0A9D3VT00"/>
<comment type="caution">
    <text evidence="2">The sequence shown here is derived from an EMBL/GenBank/DDBJ whole genome shotgun (WGS) entry which is preliminary data.</text>
</comment>
<protein>
    <submittedName>
        <fullName evidence="2">Uncharacterized protein</fullName>
    </submittedName>
</protein>
<accession>A0A9D3VT00</accession>
<feature type="coiled-coil region" evidence="1">
    <location>
        <begin position="170"/>
        <end position="213"/>
    </location>
</feature>
<name>A0A9D3VT00_9ROSI</name>
<evidence type="ECO:0000313" key="3">
    <source>
        <dbReference type="Proteomes" id="UP000828251"/>
    </source>
</evidence>